<sequence>MSEESITEQIAVDLDKLKDRIAIINTTPLSDHSDEFAQVHALLQQALANLDGV</sequence>
<accession>A0A6J7FT26</accession>
<gene>
    <name evidence="1" type="ORF">UFOPK3608_00056</name>
</gene>
<evidence type="ECO:0000313" key="1">
    <source>
        <dbReference type="EMBL" id="CAB4895920.1"/>
    </source>
</evidence>
<dbReference type="AlphaFoldDB" id="A0A6J7FT26"/>
<name>A0A6J7FT26_9ZZZZ</name>
<reference evidence="1" key="1">
    <citation type="submission" date="2020-05" db="EMBL/GenBank/DDBJ databases">
        <authorList>
            <person name="Chiriac C."/>
            <person name="Salcher M."/>
            <person name="Ghai R."/>
            <person name="Kavagutti S V."/>
        </authorList>
    </citation>
    <scope>NUCLEOTIDE SEQUENCE</scope>
</reference>
<protein>
    <submittedName>
        <fullName evidence="1">Unannotated protein</fullName>
    </submittedName>
</protein>
<dbReference type="EMBL" id="CAFBMP010000001">
    <property type="protein sequence ID" value="CAB4895920.1"/>
    <property type="molecule type" value="Genomic_DNA"/>
</dbReference>
<proteinExistence type="predicted"/>
<organism evidence="1">
    <name type="scientific">freshwater metagenome</name>
    <dbReference type="NCBI Taxonomy" id="449393"/>
    <lineage>
        <taxon>unclassified sequences</taxon>
        <taxon>metagenomes</taxon>
        <taxon>ecological metagenomes</taxon>
    </lineage>
</organism>